<dbReference type="Pfam" id="PF00842">
    <property type="entry name" value="Ala_racemase_C"/>
    <property type="match status" value="1"/>
</dbReference>
<evidence type="ECO:0000256" key="1">
    <source>
        <dbReference type="ARBA" id="ARBA00000316"/>
    </source>
</evidence>
<sequence length="176" mass="18939">MPGLCRSDLLIHAGSSLTLVSEVPVETDMYRCGALLYGILRPDWGFVPTMEVAARVVSVLDYPNGAYVGYDNAARLTRDSRLACVSIGYQNGFDRGATEAAVLIRDQRAPVVGKVSMNALIVDVTGIGGVSVGDVATVFGQGHRAEIPQATVERQFGTIMADLYTDWGLRNPRLYA</sequence>
<dbReference type="Proteomes" id="UP000054935">
    <property type="component" value="Unassembled WGS sequence"/>
</dbReference>
<dbReference type="GO" id="GO:0030632">
    <property type="term" value="P:D-alanine biosynthetic process"/>
    <property type="evidence" value="ECO:0007669"/>
    <property type="project" value="TreeGrafter"/>
</dbReference>
<proteinExistence type="predicted"/>
<name>A0A0N7M119_9RHOB</name>
<dbReference type="PANTHER" id="PTHR30511:SF0">
    <property type="entry name" value="ALANINE RACEMASE, CATABOLIC-RELATED"/>
    <property type="match status" value="1"/>
</dbReference>
<dbReference type="GO" id="GO:0005829">
    <property type="term" value="C:cytosol"/>
    <property type="evidence" value="ECO:0007669"/>
    <property type="project" value="TreeGrafter"/>
</dbReference>
<evidence type="ECO:0000259" key="6">
    <source>
        <dbReference type="SMART" id="SM01005"/>
    </source>
</evidence>
<dbReference type="PRINTS" id="PR00992">
    <property type="entry name" value="ALARACEMASE"/>
</dbReference>
<dbReference type="SUPFAM" id="SSF50621">
    <property type="entry name" value="Alanine racemase C-terminal domain-like"/>
    <property type="match status" value="1"/>
</dbReference>
<dbReference type="InterPro" id="IPR009006">
    <property type="entry name" value="Ala_racemase/Decarboxylase_C"/>
</dbReference>
<keyword evidence="8" id="KW-1185">Reference proteome</keyword>
<dbReference type="InterPro" id="IPR000821">
    <property type="entry name" value="Ala_racemase"/>
</dbReference>
<dbReference type="GO" id="GO:0008784">
    <property type="term" value="F:alanine racemase activity"/>
    <property type="evidence" value="ECO:0007669"/>
    <property type="project" value="UniProtKB-EC"/>
</dbReference>
<dbReference type="GO" id="GO:0030170">
    <property type="term" value="F:pyridoxal phosphate binding"/>
    <property type="evidence" value="ECO:0007669"/>
    <property type="project" value="TreeGrafter"/>
</dbReference>
<dbReference type="InterPro" id="IPR029066">
    <property type="entry name" value="PLP-binding_barrel"/>
</dbReference>
<comment type="catalytic activity">
    <reaction evidence="1">
        <text>L-alanine = D-alanine</text>
        <dbReference type="Rhea" id="RHEA:20249"/>
        <dbReference type="ChEBI" id="CHEBI:57416"/>
        <dbReference type="ChEBI" id="CHEBI:57972"/>
        <dbReference type="EC" id="5.1.1.1"/>
    </reaction>
</comment>
<keyword evidence="5 7" id="KW-0413">Isomerase</keyword>
<evidence type="ECO:0000256" key="3">
    <source>
        <dbReference type="ARBA" id="ARBA00013089"/>
    </source>
</evidence>
<evidence type="ECO:0000256" key="2">
    <source>
        <dbReference type="ARBA" id="ARBA00001933"/>
    </source>
</evidence>
<protein>
    <recommendedName>
        <fullName evidence="3">alanine racemase</fullName>
        <ecNumber evidence="3">5.1.1.1</ecNumber>
    </recommendedName>
</protein>
<dbReference type="RefSeq" id="WP_058249145.1">
    <property type="nucleotide sequence ID" value="NZ_CYSE01000010.1"/>
</dbReference>
<evidence type="ECO:0000256" key="5">
    <source>
        <dbReference type="ARBA" id="ARBA00023235"/>
    </source>
</evidence>
<dbReference type="OrthoDB" id="9813814at2"/>
<feature type="domain" description="Alanine racemase C-terminal" evidence="6">
    <location>
        <begin position="49"/>
        <end position="176"/>
    </location>
</feature>
<dbReference type="STRING" id="441103.TRN7648_03780"/>
<dbReference type="InterPro" id="IPR011079">
    <property type="entry name" value="Ala_racemase_C"/>
</dbReference>
<organism evidence="7 8">
    <name type="scientific">Tropicibacter naphthalenivorans</name>
    <dbReference type="NCBI Taxonomy" id="441103"/>
    <lineage>
        <taxon>Bacteria</taxon>
        <taxon>Pseudomonadati</taxon>
        <taxon>Pseudomonadota</taxon>
        <taxon>Alphaproteobacteria</taxon>
        <taxon>Rhodobacterales</taxon>
        <taxon>Roseobacteraceae</taxon>
        <taxon>Tropicibacter</taxon>
    </lineage>
</organism>
<dbReference type="EMBL" id="CYSE01000010">
    <property type="protein sequence ID" value="CUH82033.1"/>
    <property type="molecule type" value="Genomic_DNA"/>
</dbReference>
<keyword evidence="4" id="KW-0663">Pyridoxal phosphate</keyword>
<gene>
    <name evidence="7" type="primary">argR_2</name>
    <name evidence="7" type="ORF">TRN7648_03780</name>
</gene>
<dbReference type="Gene3D" id="3.20.20.10">
    <property type="entry name" value="Alanine racemase"/>
    <property type="match status" value="1"/>
</dbReference>
<reference evidence="7 8" key="1">
    <citation type="submission" date="2015-09" db="EMBL/GenBank/DDBJ databases">
        <authorList>
            <consortium name="Swine Surveillance"/>
        </authorList>
    </citation>
    <scope>NUCLEOTIDE SEQUENCE [LARGE SCALE GENOMIC DNA]</scope>
    <source>
        <strain evidence="7 8">CECT 7648</strain>
    </source>
</reference>
<evidence type="ECO:0000256" key="4">
    <source>
        <dbReference type="ARBA" id="ARBA00022898"/>
    </source>
</evidence>
<evidence type="ECO:0000313" key="7">
    <source>
        <dbReference type="EMBL" id="CUH82033.1"/>
    </source>
</evidence>
<dbReference type="SMART" id="SM01005">
    <property type="entry name" value="Ala_racemase_C"/>
    <property type="match status" value="1"/>
</dbReference>
<comment type="cofactor">
    <cofactor evidence="2">
        <name>pyridoxal 5'-phosphate</name>
        <dbReference type="ChEBI" id="CHEBI:597326"/>
    </cofactor>
</comment>
<evidence type="ECO:0000313" key="8">
    <source>
        <dbReference type="Proteomes" id="UP000054935"/>
    </source>
</evidence>
<dbReference type="AlphaFoldDB" id="A0A0N7M119"/>
<dbReference type="EC" id="5.1.1.1" evidence="3"/>
<accession>A0A0N7M119</accession>
<dbReference type="PANTHER" id="PTHR30511">
    <property type="entry name" value="ALANINE RACEMASE"/>
    <property type="match status" value="1"/>
</dbReference>
<dbReference type="Gene3D" id="2.40.37.10">
    <property type="entry name" value="Lyase, Ornithine Decarboxylase, Chain A, domain 1"/>
    <property type="match status" value="1"/>
</dbReference>